<evidence type="ECO:0000313" key="1">
    <source>
        <dbReference type="EMBL" id="KAK3927173.1"/>
    </source>
</evidence>
<accession>A0AAE1HTP5</accession>
<organism evidence="1 2">
    <name type="scientific">Frankliniella fusca</name>
    <dbReference type="NCBI Taxonomy" id="407009"/>
    <lineage>
        <taxon>Eukaryota</taxon>
        <taxon>Metazoa</taxon>
        <taxon>Ecdysozoa</taxon>
        <taxon>Arthropoda</taxon>
        <taxon>Hexapoda</taxon>
        <taxon>Insecta</taxon>
        <taxon>Pterygota</taxon>
        <taxon>Neoptera</taxon>
        <taxon>Paraneoptera</taxon>
        <taxon>Thysanoptera</taxon>
        <taxon>Terebrantia</taxon>
        <taxon>Thripoidea</taxon>
        <taxon>Thripidae</taxon>
        <taxon>Frankliniella</taxon>
    </lineage>
</organism>
<evidence type="ECO:0000313" key="2">
    <source>
        <dbReference type="Proteomes" id="UP001219518"/>
    </source>
</evidence>
<dbReference type="EMBL" id="JAHWGI010001278">
    <property type="protein sequence ID" value="KAK3927173.1"/>
    <property type="molecule type" value="Genomic_DNA"/>
</dbReference>
<sequence length="181" mass="19186">MAENRAALVQKLRDLANILDASPTSSVCVPDGRGKTSAPPLVAIANSCTCPSSGGSAAASYARPTVASVSKSRAGQPVDAHLAASAVLLRHQLTLAYRAARAVPVSVSQRPPVPEWPARTPVAAQAEVRMGRVQRRCECPRRNGLQDSCPLSGCRGRKDCLLQPFPECFPAQYLRRTARSG</sequence>
<dbReference type="AlphaFoldDB" id="A0AAE1HTP5"/>
<protein>
    <submittedName>
        <fullName evidence="1">Outer capsid protein VP2</fullName>
    </submittedName>
</protein>
<comment type="caution">
    <text evidence="1">The sequence shown here is derived from an EMBL/GenBank/DDBJ whole genome shotgun (WGS) entry which is preliminary data.</text>
</comment>
<keyword evidence="2" id="KW-1185">Reference proteome</keyword>
<name>A0AAE1HTP5_9NEOP</name>
<dbReference type="Proteomes" id="UP001219518">
    <property type="component" value="Unassembled WGS sequence"/>
</dbReference>
<gene>
    <name evidence="1" type="ORF">KUF71_015479</name>
</gene>
<reference evidence="1" key="1">
    <citation type="submission" date="2021-07" db="EMBL/GenBank/DDBJ databases">
        <authorList>
            <person name="Catto M.A."/>
            <person name="Jacobson A."/>
            <person name="Kennedy G."/>
            <person name="Labadie P."/>
            <person name="Hunt B.G."/>
            <person name="Srinivasan R."/>
        </authorList>
    </citation>
    <scope>NUCLEOTIDE SEQUENCE</scope>
    <source>
        <strain evidence="1">PL_HMW_Pooled</strain>
        <tissue evidence="1">Head</tissue>
    </source>
</reference>
<proteinExistence type="predicted"/>
<reference evidence="1" key="2">
    <citation type="journal article" date="2023" name="BMC Genomics">
        <title>Pest status, molecular evolution, and epigenetic factors derived from the genome assembly of Frankliniella fusca, a thysanopteran phytovirus vector.</title>
        <authorList>
            <person name="Catto M.A."/>
            <person name="Labadie P.E."/>
            <person name="Jacobson A.L."/>
            <person name="Kennedy G.G."/>
            <person name="Srinivasan R."/>
            <person name="Hunt B.G."/>
        </authorList>
    </citation>
    <scope>NUCLEOTIDE SEQUENCE</scope>
    <source>
        <strain evidence="1">PL_HMW_Pooled</strain>
    </source>
</reference>